<evidence type="ECO:0000256" key="3">
    <source>
        <dbReference type="ARBA" id="ARBA00022833"/>
    </source>
</evidence>
<evidence type="ECO:0000256" key="1">
    <source>
        <dbReference type="ARBA" id="ARBA00010718"/>
    </source>
</evidence>
<name>A0A834VGK1_SARSC</name>
<evidence type="ECO:0000313" key="9">
    <source>
        <dbReference type="EnsemblMetazoa" id="KAF7494925.1"/>
    </source>
</evidence>
<dbReference type="InterPro" id="IPR018338">
    <property type="entry name" value="Carbonic_anhydrase_a-class_CS"/>
</dbReference>
<dbReference type="PANTHER" id="PTHR18952:SF124">
    <property type="entry name" value="CARBONIC ANHYDRASE 7"/>
    <property type="match status" value="1"/>
</dbReference>
<dbReference type="CDD" id="cd00326">
    <property type="entry name" value="alpha_CA"/>
    <property type="match status" value="1"/>
</dbReference>
<sequence>MILSASIVINSKSNPKNFLQTVLFILIHHSLLLFDKTTESSILHNTFLDSWNYWGKNGEKHWSQKFRDCKGPFQSPINIETEKILHLPDLQLSFINYDQQLFSLKMTNNGHGIILEPTLRTYANGVECFIGGSAVNYDIYQFLQFHFHWRNSHSNGSEHAIDGKKFSMEIHFVHSNVQYQKLGFFNRIWAGDLKMVIGVFVNETNQHNPYLDPIIEHINQIEEVHRSIHLNRPIQLTNLLPNDLEYFYRYYGSYTTPGCQETVTWIIFPQPLNIGYKQMDKFRQFLFNSLHRRDSDSNHNHHHHHQHQQHQSYHQDHDHYHPQDYNQPEQESRQQNHFHHKILPKSANHLSYETKNYDNDGVYDDEKFKQTAINNVAEKAKEKEEKEKDQEEDDEDEADEGEIGFYRKIQNLGSRQICAPLRASSISMMRSSKLTVIIVVCVGLFLVSIFFRYGIRMEKKTKLFFCDIRI</sequence>
<dbReference type="SMART" id="SM01057">
    <property type="entry name" value="Carb_anhydrase"/>
    <property type="match status" value="1"/>
</dbReference>
<dbReference type="SUPFAM" id="SSF51069">
    <property type="entry name" value="Carbonic anhydrase"/>
    <property type="match status" value="1"/>
</dbReference>
<dbReference type="AlphaFoldDB" id="A0A834VGK1"/>
<keyword evidence="2 4" id="KW-0479">Metal-binding</keyword>
<dbReference type="Gene3D" id="3.10.200.10">
    <property type="entry name" value="Alpha carbonic anhydrase"/>
    <property type="match status" value="1"/>
</dbReference>
<dbReference type="InterPro" id="IPR036398">
    <property type="entry name" value="CA_dom_sf"/>
</dbReference>
<dbReference type="InterPro" id="IPR023561">
    <property type="entry name" value="Carbonic_anhydrase_a-class"/>
</dbReference>
<keyword evidence="4" id="KW-0456">Lyase</keyword>
<dbReference type="PROSITE" id="PS00162">
    <property type="entry name" value="ALPHA_CA_1"/>
    <property type="match status" value="1"/>
</dbReference>
<dbReference type="EMBL" id="WVUK01000051">
    <property type="protein sequence ID" value="KAF7494925.1"/>
    <property type="molecule type" value="Genomic_DNA"/>
</dbReference>
<evidence type="ECO:0000256" key="4">
    <source>
        <dbReference type="RuleBase" id="RU367011"/>
    </source>
</evidence>
<reference evidence="9" key="3">
    <citation type="submission" date="2022-06" db="UniProtKB">
        <authorList>
            <consortium name="EnsemblMetazoa"/>
        </authorList>
    </citation>
    <scope>IDENTIFICATION</scope>
</reference>
<comment type="cofactor">
    <cofactor evidence="4">
        <name>Zn(2+)</name>
        <dbReference type="ChEBI" id="CHEBI:29105"/>
    </cofactor>
</comment>
<reference evidence="8" key="2">
    <citation type="submission" date="2020-01" db="EMBL/GenBank/DDBJ databases">
        <authorList>
            <person name="Korhonen P.K.K."/>
            <person name="Guangxu M.G."/>
            <person name="Wang T.W."/>
            <person name="Stroehlein A.J.S."/>
            <person name="Young N.D."/>
            <person name="Ang C.-S.A."/>
            <person name="Fernando D.W.F."/>
            <person name="Lu H.L."/>
            <person name="Taylor S.T."/>
            <person name="Ehtesham M.E.M."/>
            <person name="Najaraj S.H.N."/>
            <person name="Harsha G.H.G."/>
            <person name="Madugundu A.M."/>
            <person name="Renuse S.R."/>
            <person name="Holt D.H."/>
            <person name="Pandey A.P."/>
            <person name="Papenfuss A.P."/>
            <person name="Gasser R.B.G."/>
            <person name="Fischer K.F."/>
        </authorList>
    </citation>
    <scope>NUCLEOTIDE SEQUENCE</scope>
    <source>
        <strain evidence="8">SSS_KF_BRIS2020</strain>
    </source>
</reference>
<dbReference type="GO" id="GO:0004089">
    <property type="term" value="F:carbonate dehydratase activity"/>
    <property type="evidence" value="ECO:0007669"/>
    <property type="project" value="UniProtKB-UniRule"/>
</dbReference>
<keyword evidence="6" id="KW-0472">Membrane</keyword>
<protein>
    <recommendedName>
        <fullName evidence="4">Carbonic anhydrase</fullName>
        <ecNumber evidence="4">4.2.1.1</ecNumber>
    </recommendedName>
</protein>
<feature type="region of interest" description="Disordered" evidence="5">
    <location>
        <begin position="377"/>
        <end position="401"/>
    </location>
</feature>
<evidence type="ECO:0000313" key="8">
    <source>
        <dbReference type="EMBL" id="KAF7494925.1"/>
    </source>
</evidence>
<feature type="region of interest" description="Disordered" evidence="5">
    <location>
        <begin position="293"/>
        <end position="336"/>
    </location>
</feature>
<evidence type="ECO:0000313" key="10">
    <source>
        <dbReference type="Proteomes" id="UP000070412"/>
    </source>
</evidence>
<keyword evidence="10" id="KW-1185">Reference proteome</keyword>
<evidence type="ECO:0000259" key="7">
    <source>
        <dbReference type="PROSITE" id="PS51144"/>
    </source>
</evidence>
<dbReference type="InterPro" id="IPR001148">
    <property type="entry name" value="CA_dom"/>
</dbReference>
<dbReference type="EC" id="4.2.1.1" evidence="4"/>
<comment type="function">
    <text evidence="4">Reversible hydration of carbon dioxide.</text>
</comment>
<accession>A0A834VGK1</accession>
<evidence type="ECO:0000256" key="6">
    <source>
        <dbReference type="SAM" id="Phobius"/>
    </source>
</evidence>
<feature type="compositionally biased region" description="Basic and acidic residues" evidence="5">
    <location>
        <begin position="313"/>
        <end position="322"/>
    </location>
</feature>
<dbReference type="EnsemblMetazoa" id="SSS_4240s_mrna">
    <property type="protein sequence ID" value="KAF7494925.1"/>
    <property type="gene ID" value="SSS_4240"/>
</dbReference>
<keyword evidence="6" id="KW-1133">Transmembrane helix</keyword>
<dbReference type="PANTHER" id="PTHR18952">
    <property type="entry name" value="CARBONIC ANHYDRASE"/>
    <property type="match status" value="1"/>
</dbReference>
<dbReference type="PROSITE" id="PS51144">
    <property type="entry name" value="ALPHA_CA_2"/>
    <property type="match status" value="1"/>
</dbReference>
<comment type="similarity">
    <text evidence="1 4">Belongs to the alpha-carbonic anhydrase family.</text>
</comment>
<feature type="compositionally biased region" description="Acidic residues" evidence="5">
    <location>
        <begin position="390"/>
        <end position="401"/>
    </location>
</feature>
<feature type="compositionally biased region" description="Basic and acidic residues" evidence="5">
    <location>
        <begin position="378"/>
        <end position="389"/>
    </location>
</feature>
<dbReference type="OrthoDB" id="6505958at2759"/>
<dbReference type="GO" id="GO:0008270">
    <property type="term" value="F:zinc ion binding"/>
    <property type="evidence" value="ECO:0007669"/>
    <property type="project" value="UniProtKB-UniRule"/>
</dbReference>
<dbReference type="Pfam" id="PF00194">
    <property type="entry name" value="Carb_anhydrase"/>
    <property type="match status" value="1"/>
</dbReference>
<comment type="catalytic activity">
    <reaction evidence="4">
        <text>hydrogencarbonate + H(+) = CO2 + H2O</text>
        <dbReference type="Rhea" id="RHEA:10748"/>
        <dbReference type="ChEBI" id="CHEBI:15377"/>
        <dbReference type="ChEBI" id="CHEBI:15378"/>
        <dbReference type="ChEBI" id="CHEBI:16526"/>
        <dbReference type="ChEBI" id="CHEBI:17544"/>
        <dbReference type="EC" id="4.2.1.1"/>
    </reaction>
</comment>
<keyword evidence="3 4" id="KW-0862">Zinc</keyword>
<keyword evidence="6" id="KW-0812">Transmembrane</keyword>
<dbReference type="Proteomes" id="UP000070412">
    <property type="component" value="Unassembled WGS sequence"/>
</dbReference>
<feature type="domain" description="Alpha-carbonic anhydrase" evidence="7">
    <location>
        <begin position="49"/>
        <end position="317"/>
    </location>
</feature>
<feature type="transmembrane region" description="Helical" evidence="6">
    <location>
        <begin position="434"/>
        <end position="455"/>
    </location>
</feature>
<evidence type="ECO:0000256" key="5">
    <source>
        <dbReference type="SAM" id="MobiDB-lite"/>
    </source>
</evidence>
<evidence type="ECO:0000256" key="2">
    <source>
        <dbReference type="ARBA" id="ARBA00022723"/>
    </source>
</evidence>
<dbReference type="GO" id="GO:0005737">
    <property type="term" value="C:cytoplasm"/>
    <property type="evidence" value="ECO:0007669"/>
    <property type="project" value="TreeGrafter"/>
</dbReference>
<organism evidence="8">
    <name type="scientific">Sarcoptes scabiei</name>
    <name type="common">Itch mite</name>
    <name type="synonym">Acarus scabiei</name>
    <dbReference type="NCBI Taxonomy" id="52283"/>
    <lineage>
        <taxon>Eukaryota</taxon>
        <taxon>Metazoa</taxon>
        <taxon>Ecdysozoa</taxon>
        <taxon>Arthropoda</taxon>
        <taxon>Chelicerata</taxon>
        <taxon>Arachnida</taxon>
        <taxon>Acari</taxon>
        <taxon>Acariformes</taxon>
        <taxon>Sarcoptiformes</taxon>
        <taxon>Astigmata</taxon>
        <taxon>Psoroptidia</taxon>
        <taxon>Sarcoptoidea</taxon>
        <taxon>Sarcoptidae</taxon>
        <taxon>Sarcoptinae</taxon>
        <taxon>Sarcoptes</taxon>
    </lineage>
</organism>
<gene>
    <name evidence="8" type="ORF">SSS_4240</name>
</gene>
<proteinExistence type="inferred from homology"/>
<reference evidence="10" key="1">
    <citation type="journal article" date="2020" name="PLoS Negl. Trop. Dis.">
        <title>High-quality nuclear genome for Sarcoptes scabiei-A critical resource for a neglected parasite.</title>
        <authorList>
            <person name="Korhonen P.K."/>
            <person name="Gasser R.B."/>
            <person name="Ma G."/>
            <person name="Wang T."/>
            <person name="Stroehlein A.J."/>
            <person name="Young N.D."/>
            <person name="Ang C.S."/>
            <person name="Fernando D.D."/>
            <person name="Lu H.C."/>
            <person name="Taylor S."/>
            <person name="Reynolds S.L."/>
            <person name="Mofiz E."/>
            <person name="Najaraj S.H."/>
            <person name="Gowda H."/>
            <person name="Madugundu A."/>
            <person name="Renuse S."/>
            <person name="Holt D."/>
            <person name="Pandey A."/>
            <person name="Papenfuss A.T."/>
            <person name="Fischer K."/>
        </authorList>
    </citation>
    <scope>NUCLEOTIDE SEQUENCE [LARGE SCALE GENOMIC DNA]</scope>
</reference>